<dbReference type="AlphaFoldDB" id="A0AAQ3U493"/>
<evidence type="ECO:0000256" key="4">
    <source>
        <dbReference type="ARBA" id="ARBA00022741"/>
    </source>
</evidence>
<dbReference type="Proteomes" id="UP001341281">
    <property type="component" value="Chromosome 06"/>
</dbReference>
<keyword evidence="8" id="KW-1185">Reference proteome</keyword>
<dbReference type="GO" id="GO:0006952">
    <property type="term" value="P:defense response"/>
    <property type="evidence" value="ECO:0007669"/>
    <property type="project" value="UniProtKB-KW"/>
</dbReference>
<comment type="similarity">
    <text evidence="1">Belongs to the disease resistance NB-LRR family.</text>
</comment>
<dbReference type="EMBL" id="CP144750">
    <property type="protein sequence ID" value="WVZ82865.1"/>
    <property type="molecule type" value="Genomic_DNA"/>
</dbReference>
<evidence type="ECO:0000256" key="1">
    <source>
        <dbReference type="ARBA" id="ARBA00008894"/>
    </source>
</evidence>
<accession>A0AAQ3U493</accession>
<feature type="domain" description="Disease resistance N-terminal" evidence="6">
    <location>
        <begin position="2"/>
        <end position="63"/>
    </location>
</feature>
<evidence type="ECO:0000256" key="3">
    <source>
        <dbReference type="ARBA" id="ARBA00022737"/>
    </source>
</evidence>
<gene>
    <name evidence="7" type="ORF">U9M48_030075</name>
</gene>
<evidence type="ECO:0000256" key="5">
    <source>
        <dbReference type="ARBA" id="ARBA00022821"/>
    </source>
</evidence>
<keyword evidence="2" id="KW-0433">Leucine-rich repeat</keyword>
<keyword evidence="4" id="KW-0547">Nucleotide-binding</keyword>
<name>A0AAQ3U493_PASNO</name>
<evidence type="ECO:0000313" key="8">
    <source>
        <dbReference type="Proteomes" id="UP001341281"/>
    </source>
</evidence>
<dbReference type="Gene3D" id="1.20.5.4130">
    <property type="match status" value="1"/>
</dbReference>
<protein>
    <recommendedName>
        <fullName evidence="6">Disease resistance N-terminal domain-containing protein</fullName>
    </recommendedName>
</protein>
<keyword evidence="5" id="KW-0611">Plant defense</keyword>
<dbReference type="Pfam" id="PF18052">
    <property type="entry name" value="Rx_N"/>
    <property type="match status" value="1"/>
</dbReference>
<organism evidence="7 8">
    <name type="scientific">Paspalum notatum var. saurae</name>
    <dbReference type="NCBI Taxonomy" id="547442"/>
    <lineage>
        <taxon>Eukaryota</taxon>
        <taxon>Viridiplantae</taxon>
        <taxon>Streptophyta</taxon>
        <taxon>Embryophyta</taxon>
        <taxon>Tracheophyta</taxon>
        <taxon>Spermatophyta</taxon>
        <taxon>Magnoliopsida</taxon>
        <taxon>Liliopsida</taxon>
        <taxon>Poales</taxon>
        <taxon>Poaceae</taxon>
        <taxon>PACMAD clade</taxon>
        <taxon>Panicoideae</taxon>
        <taxon>Andropogonodae</taxon>
        <taxon>Paspaleae</taxon>
        <taxon>Paspalinae</taxon>
        <taxon>Paspalum</taxon>
    </lineage>
</organism>
<evidence type="ECO:0000256" key="2">
    <source>
        <dbReference type="ARBA" id="ARBA00022614"/>
    </source>
</evidence>
<sequence>MEEQHKLLKRKLPAALDVIIGAEEQASKNRESAKSWLEELRKVDYKANDVVDEFKYETFYRKAKEE</sequence>
<evidence type="ECO:0000259" key="6">
    <source>
        <dbReference type="Pfam" id="PF18052"/>
    </source>
</evidence>
<dbReference type="InterPro" id="IPR041118">
    <property type="entry name" value="Rx_N"/>
</dbReference>
<reference evidence="7 8" key="1">
    <citation type="submission" date="2024-02" db="EMBL/GenBank/DDBJ databases">
        <title>High-quality chromosome-scale genome assembly of Pensacola bahiagrass (Paspalum notatum Flugge var. saurae).</title>
        <authorList>
            <person name="Vega J.M."/>
            <person name="Podio M."/>
            <person name="Orjuela J."/>
            <person name="Siena L.A."/>
            <person name="Pessino S.C."/>
            <person name="Combes M.C."/>
            <person name="Mariac C."/>
            <person name="Albertini E."/>
            <person name="Pupilli F."/>
            <person name="Ortiz J.P.A."/>
            <person name="Leblanc O."/>
        </authorList>
    </citation>
    <scope>NUCLEOTIDE SEQUENCE [LARGE SCALE GENOMIC DNA]</scope>
    <source>
        <strain evidence="7">R1</strain>
        <tissue evidence="7">Leaf</tissue>
    </source>
</reference>
<evidence type="ECO:0000313" key="7">
    <source>
        <dbReference type="EMBL" id="WVZ82865.1"/>
    </source>
</evidence>
<dbReference type="GO" id="GO:0000166">
    <property type="term" value="F:nucleotide binding"/>
    <property type="evidence" value="ECO:0007669"/>
    <property type="project" value="UniProtKB-KW"/>
</dbReference>
<keyword evidence="3" id="KW-0677">Repeat</keyword>
<proteinExistence type="inferred from homology"/>